<organism evidence="2 3">
    <name type="scientific">Candidatus Aeolococcus gillhamiae</name>
    <dbReference type="NCBI Taxonomy" id="3127015"/>
    <lineage>
        <taxon>Bacteria</taxon>
        <taxon>Bacillati</taxon>
        <taxon>Candidatus Dormiibacterota</taxon>
        <taxon>Candidatus Dormibacteria</taxon>
        <taxon>Candidatus Aeolococcales</taxon>
        <taxon>Candidatus Aeolococcaceae</taxon>
        <taxon>Candidatus Aeolococcus</taxon>
    </lineage>
</organism>
<proteinExistence type="predicted"/>
<accession>A0A934MZT3</accession>
<keyword evidence="1" id="KW-0812">Transmembrane</keyword>
<dbReference type="RefSeq" id="WP_337311813.1">
    <property type="nucleotide sequence ID" value="NZ_JAEKNS010000098.1"/>
</dbReference>
<name>A0A934MZT3_9BACT</name>
<keyword evidence="1" id="KW-1133">Transmembrane helix</keyword>
<evidence type="ECO:0000313" key="3">
    <source>
        <dbReference type="Proteomes" id="UP000606991"/>
    </source>
</evidence>
<dbReference type="EMBL" id="JAEKNS010000098">
    <property type="protein sequence ID" value="MBJ7595055.1"/>
    <property type="molecule type" value="Genomic_DNA"/>
</dbReference>
<dbReference type="AlphaFoldDB" id="A0A934MZT3"/>
<sequence>MRRDARRAENWVAVSPEGAWYWDGSGWRTTLAGPWRAPIPTPAGYPLASPPGRSSYGTGARGRALRVLLLPLVLVVEILARGLGRALSMVVGILSWGVTIALIVWLFHH</sequence>
<protein>
    <submittedName>
        <fullName evidence="2">Uncharacterized protein</fullName>
    </submittedName>
</protein>
<keyword evidence="1" id="KW-0472">Membrane</keyword>
<dbReference type="Proteomes" id="UP000606991">
    <property type="component" value="Unassembled WGS sequence"/>
</dbReference>
<evidence type="ECO:0000313" key="2">
    <source>
        <dbReference type="EMBL" id="MBJ7595055.1"/>
    </source>
</evidence>
<evidence type="ECO:0000256" key="1">
    <source>
        <dbReference type="SAM" id="Phobius"/>
    </source>
</evidence>
<feature type="transmembrane region" description="Helical" evidence="1">
    <location>
        <begin position="86"/>
        <end position="107"/>
    </location>
</feature>
<feature type="transmembrane region" description="Helical" evidence="1">
    <location>
        <begin position="63"/>
        <end position="80"/>
    </location>
</feature>
<comment type="caution">
    <text evidence="2">The sequence shown here is derived from an EMBL/GenBank/DDBJ whole genome shotgun (WGS) entry which is preliminary data.</text>
</comment>
<reference evidence="2 3" key="1">
    <citation type="submission" date="2020-10" db="EMBL/GenBank/DDBJ databases">
        <title>Ca. Dormibacterota MAGs.</title>
        <authorList>
            <person name="Montgomery K."/>
        </authorList>
    </citation>
    <scope>NUCLEOTIDE SEQUENCE [LARGE SCALE GENOMIC DNA]</scope>
    <source>
        <strain evidence="2">SC8812_S17_18</strain>
    </source>
</reference>
<gene>
    <name evidence="2" type="ORF">JF886_09385</name>
</gene>